<dbReference type="EMBL" id="CAKOAT010350709">
    <property type="protein sequence ID" value="CAH8363008.1"/>
    <property type="molecule type" value="Genomic_DNA"/>
</dbReference>
<dbReference type="Proteomes" id="UP001642260">
    <property type="component" value="Unassembled WGS sequence"/>
</dbReference>
<proteinExistence type="predicted"/>
<protein>
    <submittedName>
        <fullName evidence="1">Uncharacterized protein</fullName>
    </submittedName>
</protein>
<evidence type="ECO:0000313" key="2">
    <source>
        <dbReference type="Proteomes" id="UP001642260"/>
    </source>
</evidence>
<name>A0ABC8L458_ERUVS</name>
<accession>A0ABC8L458</accession>
<evidence type="ECO:0000313" key="1">
    <source>
        <dbReference type="EMBL" id="CAH8363008.1"/>
    </source>
</evidence>
<keyword evidence="2" id="KW-1185">Reference proteome</keyword>
<dbReference type="AlphaFoldDB" id="A0ABC8L458"/>
<organism evidence="1 2">
    <name type="scientific">Eruca vesicaria subsp. sativa</name>
    <name type="common">Garden rocket</name>
    <name type="synonym">Eruca sativa</name>
    <dbReference type="NCBI Taxonomy" id="29727"/>
    <lineage>
        <taxon>Eukaryota</taxon>
        <taxon>Viridiplantae</taxon>
        <taxon>Streptophyta</taxon>
        <taxon>Embryophyta</taxon>
        <taxon>Tracheophyta</taxon>
        <taxon>Spermatophyta</taxon>
        <taxon>Magnoliopsida</taxon>
        <taxon>eudicotyledons</taxon>
        <taxon>Gunneridae</taxon>
        <taxon>Pentapetalae</taxon>
        <taxon>rosids</taxon>
        <taxon>malvids</taxon>
        <taxon>Brassicales</taxon>
        <taxon>Brassicaceae</taxon>
        <taxon>Brassiceae</taxon>
        <taxon>Eruca</taxon>
    </lineage>
</organism>
<comment type="caution">
    <text evidence="1">The sequence shown here is derived from an EMBL/GenBank/DDBJ whole genome shotgun (WGS) entry which is preliminary data.</text>
</comment>
<sequence>MANTQTYDFLIFVADMKKPLDRKSIRIRRIPKTAASLRREPPGAASCWQAEVELGDTGYLTIAMRDSIPVMLRLCHLFVVETIQKSSNLKICRYKYKERIVWSLELTLVLVTQLQKVLLHGKALSQL</sequence>
<reference evidence="1 2" key="1">
    <citation type="submission" date="2022-03" db="EMBL/GenBank/DDBJ databases">
        <authorList>
            <person name="Macdonald S."/>
            <person name="Ahmed S."/>
            <person name="Newling K."/>
        </authorList>
    </citation>
    <scope>NUCLEOTIDE SEQUENCE [LARGE SCALE GENOMIC DNA]</scope>
</reference>
<gene>
    <name evidence="1" type="ORF">ERUC_LOCUS28764</name>
</gene>